<gene>
    <name evidence="1" type="primary">orf00105</name>
</gene>
<dbReference type="OrthoDB" id="22727at10239"/>
<dbReference type="KEGG" id="vg:8683671"/>
<reference evidence="1 2" key="1">
    <citation type="journal article" date="2011" name="Virol. J.">
        <title>A Shigella boydii bacteriophage which resembles Salmonella phage ViI.</title>
        <authorList>
            <person name="Anany H."/>
            <person name="Lingohr E.J."/>
            <person name="Villegas A."/>
            <person name="Ackermann H.W."/>
            <person name="She Y.M."/>
            <person name="Griffiths M.W."/>
            <person name="Kropinski A.M."/>
        </authorList>
    </citation>
    <scope>NUCLEOTIDE SEQUENCE [LARGE SCALE GENOMIC DNA]</scope>
</reference>
<evidence type="ECO:0000313" key="2">
    <source>
        <dbReference type="Proteomes" id="UP000002614"/>
    </source>
</evidence>
<keyword evidence="2" id="KW-1185">Reference proteome</keyword>
<dbReference type="EMBL" id="FJ373894">
    <property type="protein sequence ID" value="ACO94328.1"/>
    <property type="molecule type" value="Genomic_DNA"/>
</dbReference>
<dbReference type="Proteomes" id="UP000002614">
    <property type="component" value="Segment"/>
</dbReference>
<protein>
    <submittedName>
        <fullName evidence="1">Hypothetical phage protein</fullName>
    </submittedName>
</protein>
<evidence type="ECO:0000313" key="1">
    <source>
        <dbReference type="EMBL" id="ACO94328.1"/>
    </source>
</evidence>
<sequence length="79" mass="8862">MKGFKDFLAEAKVDHRALGKRGQYDITDVGRPTKGELIDYYNRNGDKRQGKVKSVNAQDVMTLTDTDTGETVKMTLVKP</sequence>
<dbReference type="GeneID" id="8683671"/>
<dbReference type="RefSeq" id="YP_003358581.1">
    <property type="nucleotide sequence ID" value="NC_013693.1"/>
</dbReference>
<organism evidence="1 2">
    <name type="scientific">Shigella phage Ag3</name>
    <dbReference type="NCBI Taxonomy" id="637730"/>
    <lineage>
        <taxon>Viruses</taxon>
        <taxon>Duplodnaviria</taxon>
        <taxon>Heunggongvirae</taxon>
        <taxon>Uroviricota</taxon>
        <taxon>Caudoviricetes</taxon>
        <taxon>Pantevenvirales</taxon>
        <taxon>Ackermannviridae</taxon>
        <taxon>Aglimvirinae</taxon>
        <taxon>Agtrevirus</taxon>
        <taxon>Agtrevirus AG3</taxon>
    </lineage>
</organism>
<proteinExistence type="predicted"/>
<name>C8XUJ8_9CAUD</name>
<accession>C8XUJ8</accession>